<gene>
    <name evidence="1" type="ORF">AA314_04609</name>
    <name evidence="2" type="ORF">ATI61_113170</name>
</gene>
<dbReference type="Proteomes" id="UP000035579">
    <property type="component" value="Chromosome"/>
</dbReference>
<proteinExistence type="predicted"/>
<evidence type="ECO:0000313" key="1">
    <source>
        <dbReference type="EMBL" id="AKJ02983.1"/>
    </source>
</evidence>
<organism evidence="1 3">
    <name type="scientific">Archangium gephyra</name>
    <dbReference type="NCBI Taxonomy" id="48"/>
    <lineage>
        <taxon>Bacteria</taxon>
        <taxon>Pseudomonadati</taxon>
        <taxon>Myxococcota</taxon>
        <taxon>Myxococcia</taxon>
        <taxon>Myxococcales</taxon>
        <taxon>Cystobacterineae</taxon>
        <taxon>Archangiaceae</taxon>
        <taxon>Archangium</taxon>
    </lineage>
</organism>
<accession>A0AAC8TEI6</accession>
<reference evidence="2 4" key="2">
    <citation type="submission" date="2018-08" db="EMBL/GenBank/DDBJ databases">
        <title>Genomic Encyclopedia of Archaeal and Bacterial Type Strains, Phase II (KMG-II): from individual species to whole genera.</title>
        <authorList>
            <person name="Goeker M."/>
        </authorList>
    </citation>
    <scope>NUCLEOTIDE SEQUENCE [LARGE SCALE GENOMIC DNA]</scope>
    <source>
        <strain evidence="2 4">DSM 2261</strain>
    </source>
</reference>
<reference evidence="1 3" key="1">
    <citation type="submission" date="2015-05" db="EMBL/GenBank/DDBJ databases">
        <title>Genome assembly of Archangium gephyra DSM 2261.</title>
        <authorList>
            <person name="Sharma G."/>
            <person name="Subramanian S."/>
        </authorList>
    </citation>
    <scope>NUCLEOTIDE SEQUENCE [LARGE SCALE GENOMIC DNA]</scope>
    <source>
        <strain evidence="1 3">DSM 2261</strain>
    </source>
</reference>
<protein>
    <submittedName>
        <fullName evidence="2">Uncharacterized protein DUF2716</fullName>
    </submittedName>
</protein>
<dbReference type="AlphaFoldDB" id="A0AAC8TEI6"/>
<sequence>MTVNARAWQHLDFDDPTVAPSLAVLEALQRREREVVRYRIPEGFSPYDEAVADEIIELQQRVLDALRKLVPPGDRLAVVDPEDHHPPLLFHPHVRFEDVSRERLWGYKHYVMPAWRVGLLPDGDSWCFVGSDFAWEALYLVTGPSELVIRGSRLLSTLDLSSLRLLRRFERLGP</sequence>
<dbReference type="EMBL" id="CP011509">
    <property type="protein sequence ID" value="AKJ02983.1"/>
    <property type="molecule type" value="Genomic_DNA"/>
</dbReference>
<evidence type="ECO:0000313" key="4">
    <source>
        <dbReference type="Proteomes" id="UP000256345"/>
    </source>
</evidence>
<dbReference type="Proteomes" id="UP000256345">
    <property type="component" value="Unassembled WGS sequence"/>
</dbReference>
<dbReference type="EMBL" id="QUMU01000013">
    <property type="protein sequence ID" value="REG25106.1"/>
    <property type="molecule type" value="Genomic_DNA"/>
</dbReference>
<keyword evidence="4" id="KW-1185">Reference proteome</keyword>
<name>A0AAC8TEI6_9BACT</name>
<dbReference type="RefSeq" id="WP_047857168.1">
    <property type="nucleotide sequence ID" value="NZ_CP011509.1"/>
</dbReference>
<dbReference type="KEGG" id="age:AA314_04609"/>
<evidence type="ECO:0000313" key="2">
    <source>
        <dbReference type="EMBL" id="REG25106.1"/>
    </source>
</evidence>
<evidence type="ECO:0000313" key="3">
    <source>
        <dbReference type="Proteomes" id="UP000035579"/>
    </source>
</evidence>